<reference evidence="2" key="2">
    <citation type="submission" date="2025-08" db="UniProtKB">
        <authorList>
            <consortium name="RefSeq"/>
        </authorList>
    </citation>
    <scope>IDENTIFICATION</scope>
</reference>
<dbReference type="VEuPathDB" id="FungiDB:An07g07440"/>
<gene>
    <name evidence="2" type="ORF">An07g07440</name>
</gene>
<dbReference type="AlphaFoldDB" id="A0AAJ8BNL7"/>
<protein>
    <submittedName>
        <fullName evidence="2">Uncharacterized protein</fullName>
    </submittedName>
</protein>
<proteinExistence type="predicted"/>
<feature type="region of interest" description="Disordered" evidence="1">
    <location>
        <begin position="37"/>
        <end position="57"/>
    </location>
</feature>
<accession>A0AAJ8BNL7</accession>
<dbReference type="RefSeq" id="XP_059601002.1">
    <property type="nucleotide sequence ID" value="XM_059748585.1"/>
</dbReference>
<feature type="compositionally biased region" description="Low complexity" evidence="1">
    <location>
        <begin position="37"/>
        <end position="49"/>
    </location>
</feature>
<feature type="compositionally biased region" description="Basic and acidic residues" evidence="1">
    <location>
        <begin position="369"/>
        <end position="385"/>
    </location>
</feature>
<dbReference type="GeneID" id="84591467"/>
<organism evidence="2">
    <name type="scientific">Aspergillus niger</name>
    <dbReference type="NCBI Taxonomy" id="5061"/>
    <lineage>
        <taxon>Eukaryota</taxon>
        <taxon>Fungi</taxon>
        <taxon>Dikarya</taxon>
        <taxon>Ascomycota</taxon>
        <taxon>Pezizomycotina</taxon>
        <taxon>Eurotiomycetes</taxon>
        <taxon>Eurotiomycetidae</taxon>
        <taxon>Eurotiales</taxon>
        <taxon>Aspergillaceae</taxon>
        <taxon>Aspergillus</taxon>
        <taxon>Aspergillus subgen. Circumdati</taxon>
    </lineage>
</organism>
<reference evidence="2" key="1">
    <citation type="submission" date="2025-02" db="EMBL/GenBank/DDBJ databases">
        <authorList>
            <consortium name="NCBI Genome Project"/>
        </authorList>
    </citation>
    <scope>NUCLEOTIDE SEQUENCE</scope>
</reference>
<feature type="compositionally biased region" description="Basic and acidic residues" evidence="1">
    <location>
        <begin position="309"/>
        <end position="338"/>
    </location>
</feature>
<name>A0AAJ8BNL7_ASPNG</name>
<dbReference type="KEGG" id="ang:An07g07440"/>
<feature type="region of interest" description="Disordered" evidence="1">
    <location>
        <begin position="293"/>
        <end position="393"/>
    </location>
</feature>
<evidence type="ECO:0000313" key="2">
    <source>
        <dbReference type="RefSeq" id="XP_059601002.1"/>
    </source>
</evidence>
<evidence type="ECO:0000256" key="1">
    <source>
        <dbReference type="SAM" id="MobiDB-lite"/>
    </source>
</evidence>
<sequence length="623" mass="69159">MQLTDMNDSLTGALAIGRSGGDRPTSWVELGIVELQSSGSSSSSSNNNNATVRPTSTDCSHPALDGSIASFSLCLIHVIPCTIPCPVPSSQAVREGCEDDAPTLCWKRVAWLFWHVLRVTPALAAAVTARGWIEPRFMQDAGYILAMSDIESRRQRRQLLTSDSIGFHWRQGIANTRNGEWVPVRVGFFCGVQLLIQLADVIRDWGYSWLFWKTQLALVLPTDGDNLIDPLADDSLAASQSSHGDSISDPPSDAVLDFNPASWLIYLSRCHMKFTLYGSSVLEHSAHLRMHPIRPSMLDGRKGRSTTQEMRRKTRNQDNGEEAKKQNQDKRPKKECTTRETLQGRGPQRSSPGVSRGVIAEGRYSQASKRAERSAHLESDNRPDSPSEYNTKPASLAGVVMLGTFLLRRRTRFPPNQYPRNNSTHDHSKPVCLATWVLWGTAVSHERALGGPNPWSCLLFQTIPILLVGYPFRNMETEGGGTKGLVASSPWGGEDEGGAAGDLEERWAWKLADGRVEERRYAGDAACMQGMQPEGETDEPSFALKPIKQLAIMHLSRLALASWPAYSHHFLTPVPLGNPPYQARNVLAGNKKRKIELFAFRTLDESLFKINEGWHLITWPQDK</sequence>